<organism evidence="4 5">
    <name type="scientific">Roseibium litorale</name>
    <dbReference type="NCBI Taxonomy" id="2803841"/>
    <lineage>
        <taxon>Bacteria</taxon>
        <taxon>Pseudomonadati</taxon>
        <taxon>Pseudomonadota</taxon>
        <taxon>Alphaproteobacteria</taxon>
        <taxon>Hyphomicrobiales</taxon>
        <taxon>Stappiaceae</taxon>
        <taxon>Roseibium</taxon>
    </lineage>
</organism>
<evidence type="ECO:0000313" key="4">
    <source>
        <dbReference type="EMBL" id="MBD8890379.1"/>
    </source>
</evidence>
<evidence type="ECO:0000256" key="2">
    <source>
        <dbReference type="ARBA" id="ARBA00022679"/>
    </source>
</evidence>
<dbReference type="Gene3D" id="3.40.50.300">
    <property type="entry name" value="P-loop containing nucleotide triphosphate hydrolases"/>
    <property type="match status" value="1"/>
</dbReference>
<dbReference type="InterPro" id="IPR000863">
    <property type="entry name" value="Sulfotransferase_dom"/>
</dbReference>
<gene>
    <name evidence="4" type="ORF">IG616_02380</name>
</gene>
<evidence type="ECO:0000259" key="3">
    <source>
        <dbReference type="Pfam" id="PF00685"/>
    </source>
</evidence>
<dbReference type="SUPFAM" id="SSF52540">
    <property type="entry name" value="P-loop containing nucleoside triphosphate hydrolases"/>
    <property type="match status" value="1"/>
</dbReference>
<dbReference type="Pfam" id="PF00685">
    <property type="entry name" value="Sulfotransfer_1"/>
    <property type="match status" value="1"/>
</dbReference>
<comment type="similarity">
    <text evidence="1">Belongs to the sulfotransferase 1 family.</text>
</comment>
<accession>A0ABR9CI66</accession>
<comment type="caution">
    <text evidence="4">The sequence shown here is derived from an EMBL/GenBank/DDBJ whole genome shotgun (WGS) entry which is preliminary data.</text>
</comment>
<protein>
    <submittedName>
        <fullName evidence="4">Sulfotransferase domain-containing protein</fullName>
    </submittedName>
</protein>
<dbReference type="EMBL" id="JACYXI010000001">
    <property type="protein sequence ID" value="MBD8890379.1"/>
    <property type="molecule type" value="Genomic_DNA"/>
</dbReference>
<proteinExistence type="inferred from homology"/>
<feature type="domain" description="Sulfotransferase" evidence="3">
    <location>
        <begin position="40"/>
        <end position="259"/>
    </location>
</feature>
<keyword evidence="2" id="KW-0808">Transferase</keyword>
<reference evidence="5" key="1">
    <citation type="submission" date="2020-09" db="EMBL/GenBank/DDBJ databases">
        <title>The genome sequence of strain Labrenzia suaedae 4C16A.</title>
        <authorList>
            <person name="Liu Y."/>
        </authorList>
    </citation>
    <scope>NUCLEOTIDE SEQUENCE [LARGE SCALE GENOMIC DNA]</scope>
    <source>
        <strain evidence="5">4C16A</strain>
    </source>
</reference>
<keyword evidence="5" id="KW-1185">Reference proteome</keyword>
<dbReference type="Proteomes" id="UP000632063">
    <property type="component" value="Unassembled WGS sequence"/>
</dbReference>
<evidence type="ECO:0000256" key="1">
    <source>
        <dbReference type="ARBA" id="ARBA00005771"/>
    </source>
</evidence>
<evidence type="ECO:0000313" key="5">
    <source>
        <dbReference type="Proteomes" id="UP000632063"/>
    </source>
</evidence>
<dbReference type="PANTHER" id="PTHR11783">
    <property type="entry name" value="SULFOTRANSFERASE SULT"/>
    <property type="match status" value="1"/>
</dbReference>
<reference evidence="4 5" key="2">
    <citation type="journal article" date="2021" name="Int. J. Syst. Evol. Microbiol.">
        <title>Roseibium litorale sp. nov., isolated from a tidal flat sediment and proposal for the reclassification of Labrenzia polysiphoniae as Roseibium polysiphoniae comb. nov.</title>
        <authorList>
            <person name="Liu Y."/>
            <person name="Pei T."/>
            <person name="Du J."/>
            <person name="Chao M."/>
            <person name="Deng M.R."/>
            <person name="Zhu H."/>
        </authorList>
    </citation>
    <scope>NUCLEOTIDE SEQUENCE [LARGE SCALE GENOMIC DNA]</scope>
    <source>
        <strain evidence="4 5">4C16A</strain>
    </source>
</reference>
<sequence>MSKVTMVSLYTNFRNQRRTQRHGRKISEHLKSFEDKGYDSPIIVAGYPKSGNTWLARVVAEAIGCPVLGFAGLREHDEIAMEGLERTSRSYVLKSHHTRDMLDLVCHPNLKILTIVRDPRDVAVSGKHYLFKGQNDAEGKMVGIMTHCAGGAGWDRRSWSEYVDQFLDPCMPMARYEDMLEAPGESLQQLFREAQIPVDRARIAAAIENQSFEKARQRFENENDPAKLQHMRQGRAGAYKKELSDENRLRLTRSLAPTMVDLNYLS</sequence>
<dbReference type="InterPro" id="IPR027417">
    <property type="entry name" value="P-loop_NTPase"/>
</dbReference>
<name>A0ABR9CI66_9HYPH</name>